<dbReference type="SUPFAM" id="SSF50182">
    <property type="entry name" value="Sm-like ribonucleoproteins"/>
    <property type="match status" value="1"/>
</dbReference>
<keyword evidence="2 5" id="KW-0812">Transmembrane</keyword>
<dbReference type="EMBL" id="DAAGLD010000024">
    <property type="protein sequence ID" value="HAB3515939.1"/>
    <property type="molecule type" value="Genomic_DNA"/>
</dbReference>
<dbReference type="EMBL" id="DAAFTP010000014">
    <property type="protein sequence ID" value="HAB1452931.1"/>
    <property type="molecule type" value="Genomic_DNA"/>
</dbReference>
<dbReference type="PANTHER" id="PTHR30414:SF0">
    <property type="entry name" value="MINICONDUCTANCE MECHANOSENSITIVE CHANNEL YBDG"/>
    <property type="match status" value="1"/>
</dbReference>
<feature type="transmembrane region" description="Helical" evidence="5">
    <location>
        <begin position="166"/>
        <end position="182"/>
    </location>
</feature>
<dbReference type="InterPro" id="IPR006685">
    <property type="entry name" value="MscS_channel_2nd"/>
</dbReference>
<reference evidence="7" key="1">
    <citation type="journal article" date="2018" name="Genome Biol.">
        <title>SKESA: strategic k-mer extension for scrupulous assemblies.</title>
        <authorList>
            <person name="Souvorov A."/>
            <person name="Agarwala R."/>
            <person name="Lipman D.J."/>
        </authorList>
    </citation>
    <scope>NUCLEOTIDE SEQUENCE</scope>
    <source>
        <strain evidence="7">Salmonella enterica</strain>
    </source>
</reference>
<dbReference type="GO" id="GO:0008381">
    <property type="term" value="F:mechanosensitive monoatomic ion channel activity"/>
    <property type="evidence" value="ECO:0007669"/>
    <property type="project" value="InterPro"/>
</dbReference>
<feature type="domain" description="Mechanosensitive ion channel MscS" evidence="6">
    <location>
        <begin position="185"/>
        <end position="252"/>
    </location>
</feature>
<dbReference type="PANTHER" id="PTHR30414">
    <property type="entry name" value="MINICONDUCTANCE MECHANOSENSITIVE CHANNEL YBDG"/>
    <property type="match status" value="1"/>
</dbReference>
<dbReference type="GO" id="GO:0005886">
    <property type="term" value="C:plasma membrane"/>
    <property type="evidence" value="ECO:0007669"/>
    <property type="project" value="TreeGrafter"/>
</dbReference>
<dbReference type="Gene3D" id="2.30.30.60">
    <property type="match status" value="1"/>
</dbReference>
<gene>
    <name evidence="7" type="ORF">GI588_09265</name>
    <name evidence="8" type="ORF">GJE24_12070</name>
</gene>
<keyword evidence="3 5" id="KW-1133">Transmembrane helix</keyword>
<name>A0A6X7M045_SALEB</name>
<dbReference type="AlphaFoldDB" id="A0A6X7M045"/>
<evidence type="ECO:0000256" key="1">
    <source>
        <dbReference type="ARBA" id="ARBA00004370"/>
    </source>
</evidence>
<sequence length="381" mass="43187">MIQAIKDPNFFQNILSTLLHSDIPVIRVIVIFVLLHCIAHYVVLPFLDRKAEQLRSSRLQIITHHHLFRYTVLTLQGIVLTAQLSLVISPENKILDFILLGARLWVLTFALLAFYSFIDVGCELYKISNKLSGLPYRGIEQSLKLTGAVVYAILLISLLLNKSPLILLSGLSAVAAVLLLVFKDPLLGLVAGIQLSANDMLRPGDWIELDQLGANGTVQDIGLTTVKVLNFDNTITTIPTYTLVSGAFKNWRYMIEHNARRFQRTINIDIKTIKYINPEEKQAITGNPSLPQLTEMESNAHTNVELFQQYACAYLRQHDAICQQMTLMVRQLQPTVYGLPVEFYAFTSFTEWMAYEQLQTEIMSYLISIVPFFNLKIHDVS</sequence>
<evidence type="ECO:0000256" key="4">
    <source>
        <dbReference type="ARBA" id="ARBA00023136"/>
    </source>
</evidence>
<protein>
    <submittedName>
        <fullName evidence="7">Mechanosensitive ion channel</fullName>
    </submittedName>
</protein>
<evidence type="ECO:0000313" key="8">
    <source>
        <dbReference type="EMBL" id="HAB3515939.1"/>
    </source>
</evidence>
<evidence type="ECO:0000259" key="6">
    <source>
        <dbReference type="Pfam" id="PF00924"/>
    </source>
</evidence>
<reference evidence="7" key="2">
    <citation type="submission" date="2019-05" db="EMBL/GenBank/DDBJ databases">
        <authorList>
            <consortium name="NCBI Pathogen Detection Project"/>
        </authorList>
    </citation>
    <scope>NUCLEOTIDE SEQUENCE</scope>
    <source>
        <strain evidence="7">Salmonella enterica</strain>
    </source>
</reference>
<feature type="transmembrane region" description="Helical" evidence="5">
    <location>
        <begin position="67"/>
        <end position="88"/>
    </location>
</feature>
<evidence type="ECO:0000256" key="2">
    <source>
        <dbReference type="ARBA" id="ARBA00022692"/>
    </source>
</evidence>
<proteinExistence type="predicted"/>
<dbReference type="InterPro" id="IPR010920">
    <property type="entry name" value="LSM_dom_sf"/>
</dbReference>
<keyword evidence="4 5" id="KW-0472">Membrane</keyword>
<comment type="caution">
    <text evidence="7">The sequence shown here is derived from an EMBL/GenBank/DDBJ whole genome shotgun (WGS) entry which is preliminary data.</text>
</comment>
<dbReference type="Pfam" id="PF00924">
    <property type="entry name" value="MS_channel_2nd"/>
    <property type="match status" value="1"/>
</dbReference>
<dbReference type="GO" id="GO:0071470">
    <property type="term" value="P:cellular response to osmotic stress"/>
    <property type="evidence" value="ECO:0007669"/>
    <property type="project" value="InterPro"/>
</dbReference>
<evidence type="ECO:0000256" key="5">
    <source>
        <dbReference type="SAM" id="Phobius"/>
    </source>
</evidence>
<dbReference type="InterPro" id="IPR030192">
    <property type="entry name" value="YbdG"/>
</dbReference>
<evidence type="ECO:0000313" key="7">
    <source>
        <dbReference type="EMBL" id="HAB1452931.1"/>
    </source>
</evidence>
<dbReference type="InterPro" id="IPR023408">
    <property type="entry name" value="MscS_beta-dom_sf"/>
</dbReference>
<evidence type="ECO:0000256" key="3">
    <source>
        <dbReference type="ARBA" id="ARBA00022989"/>
    </source>
</evidence>
<feature type="transmembrane region" description="Helical" evidence="5">
    <location>
        <begin position="100"/>
        <end position="122"/>
    </location>
</feature>
<feature type="transmembrane region" description="Helical" evidence="5">
    <location>
        <begin position="25"/>
        <end position="47"/>
    </location>
</feature>
<feature type="transmembrane region" description="Helical" evidence="5">
    <location>
        <begin position="143"/>
        <end position="160"/>
    </location>
</feature>
<accession>A0A6X7M045</accession>
<organism evidence="7">
    <name type="scientific">Salmonella enterica subsp. enterica serovar Java</name>
    <dbReference type="NCBI Taxonomy" id="224729"/>
    <lineage>
        <taxon>Bacteria</taxon>
        <taxon>Pseudomonadati</taxon>
        <taxon>Pseudomonadota</taxon>
        <taxon>Gammaproteobacteria</taxon>
        <taxon>Enterobacterales</taxon>
        <taxon>Enterobacteriaceae</taxon>
        <taxon>Salmonella</taxon>
    </lineage>
</organism>
<comment type="subcellular location">
    <subcellularLocation>
        <location evidence="1">Membrane</location>
    </subcellularLocation>
</comment>